<dbReference type="EMBL" id="AP027729">
    <property type="protein sequence ID" value="BDZ41507.1"/>
    <property type="molecule type" value="Genomic_DNA"/>
</dbReference>
<evidence type="ECO:0000259" key="6">
    <source>
        <dbReference type="PROSITE" id="PS50850"/>
    </source>
</evidence>
<feature type="transmembrane region" description="Helical" evidence="5">
    <location>
        <begin position="413"/>
        <end position="432"/>
    </location>
</feature>
<feature type="transmembrane region" description="Helical" evidence="5">
    <location>
        <begin position="23"/>
        <end position="44"/>
    </location>
</feature>
<keyword evidence="4 5" id="KW-0472">Membrane</keyword>
<evidence type="ECO:0000256" key="4">
    <source>
        <dbReference type="ARBA" id="ARBA00023136"/>
    </source>
</evidence>
<feature type="transmembrane region" description="Helical" evidence="5">
    <location>
        <begin position="438"/>
        <end position="458"/>
    </location>
</feature>
<comment type="subcellular location">
    <subcellularLocation>
        <location evidence="1">Cell membrane</location>
        <topology evidence="1">Multi-pass membrane protein</topology>
    </subcellularLocation>
</comment>
<evidence type="ECO:0000256" key="1">
    <source>
        <dbReference type="ARBA" id="ARBA00004651"/>
    </source>
</evidence>
<evidence type="ECO:0000256" key="5">
    <source>
        <dbReference type="SAM" id="Phobius"/>
    </source>
</evidence>
<evidence type="ECO:0000313" key="7">
    <source>
        <dbReference type="EMBL" id="BDZ41507.1"/>
    </source>
</evidence>
<gene>
    <name evidence="7" type="ORF">GCM10025865_08060</name>
</gene>
<evidence type="ECO:0000313" key="8">
    <source>
        <dbReference type="Proteomes" id="UP001321475"/>
    </source>
</evidence>
<feature type="transmembrane region" description="Helical" evidence="5">
    <location>
        <begin position="315"/>
        <end position="336"/>
    </location>
</feature>
<feature type="transmembrane region" description="Helical" evidence="5">
    <location>
        <begin position="89"/>
        <end position="109"/>
    </location>
</feature>
<dbReference type="InterPro" id="IPR011701">
    <property type="entry name" value="MFS"/>
</dbReference>
<feature type="transmembrane region" description="Helical" evidence="5">
    <location>
        <begin position="148"/>
        <end position="167"/>
    </location>
</feature>
<protein>
    <submittedName>
        <fullName evidence="7">Tetracycline resistance protein</fullName>
    </submittedName>
</protein>
<dbReference type="InterPro" id="IPR020846">
    <property type="entry name" value="MFS_dom"/>
</dbReference>
<organism evidence="7 8">
    <name type="scientific">Paraoerskovia sediminicola</name>
    <dbReference type="NCBI Taxonomy" id="1138587"/>
    <lineage>
        <taxon>Bacteria</taxon>
        <taxon>Bacillati</taxon>
        <taxon>Actinomycetota</taxon>
        <taxon>Actinomycetes</taxon>
        <taxon>Micrococcales</taxon>
        <taxon>Cellulomonadaceae</taxon>
        <taxon>Paraoerskovia</taxon>
    </lineage>
</organism>
<proteinExistence type="predicted"/>
<keyword evidence="2 5" id="KW-0812">Transmembrane</keyword>
<keyword evidence="8" id="KW-1185">Reference proteome</keyword>
<evidence type="ECO:0000256" key="3">
    <source>
        <dbReference type="ARBA" id="ARBA00022989"/>
    </source>
</evidence>
<feature type="transmembrane region" description="Helical" evidence="5">
    <location>
        <begin position="193"/>
        <end position="214"/>
    </location>
</feature>
<dbReference type="RefSeq" id="WP_286218644.1">
    <property type="nucleotide sequence ID" value="NZ_AP027729.1"/>
</dbReference>
<dbReference type="InterPro" id="IPR036259">
    <property type="entry name" value="MFS_trans_sf"/>
</dbReference>
<name>A0ABN6XCZ4_9CELL</name>
<dbReference type="SUPFAM" id="SSF103473">
    <property type="entry name" value="MFS general substrate transporter"/>
    <property type="match status" value="1"/>
</dbReference>
<feature type="transmembrane region" description="Helical" evidence="5">
    <location>
        <begin position="285"/>
        <end position="303"/>
    </location>
</feature>
<feature type="domain" description="Major facilitator superfamily (MFS) profile" evidence="6">
    <location>
        <begin position="22"/>
        <end position="459"/>
    </location>
</feature>
<feature type="transmembrane region" description="Helical" evidence="5">
    <location>
        <begin position="348"/>
        <end position="366"/>
    </location>
</feature>
<dbReference type="PANTHER" id="PTHR23534:SF1">
    <property type="entry name" value="MAJOR FACILITATOR SUPERFAMILY PROTEIN"/>
    <property type="match status" value="1"/>
</dbReference>
<dbReference type="Pfam" id="PF07690">
    <property type="entry name" value="MFS_1"/>
    <property type="match status" value="1"/>
</dbReference>
<sequence>MDATTNEGLPGERAVVRVQRRTVVVLAVSQVLGGIGVATGISVSPLIAAQLSGSDVVAGLAQTSSVVGAALAALPLARLASARGRRPSVAAGYATAAAGAVLAVLSTSVGSWPLLLVSMLLFGAGSATALASRFAATDLATPARRATDLSIVIWATTIGSVLGPNVAPVMNDLGRRLGMATAGGGSSGTAPTAFPYVFAAGAFVAAGLVVAVALRPDPLQVLRAGAPGTGAGPAAPAGAAAGDTGVTGLPGVAAPSDTAAPQGPTLRDELREGWAAVRASPTAQVALGGIVLGHTVMVGLMSMTPVHMGHGGASLQVIGIVISAHIAGMYALSPVIGWLADRWGHAQVLVLGPVLLLVSAVTVAGAPSDDSVRLTVGLVLLGLGWSCGMIAGSALLVDATTGSRTAVQGLSDLLMNAGGAVGGVLAGVVIAVTSYSGLAWGASALVAVYLVLLLRGLARRSRRGVPA</sequence>
<dbReference type="Proteomes" id="UP001321475">
    <property type="component" value="Chromosome"/>
</dbReference>
<feature type="transmembrane region" description="Helical" evidence="5">
    <location>
        <begin position="56"/>
        <end position="77"/>
    </location>
</feature>
<dbReference type="PROSITE" id="PS50850">
    <property type="entry name" value="MFS"/>
    <property type="match status" value="1"/>
</dbReference>
<dbReference type="PANTHER" id="PTHR23534">
    <property type="entry name" value="MFS PERMEASE"/>
    <property type="match status" value="1"/>
</dbReference>
<accession>A0ABN6XCZ4</accession>
<reference evidence="8" key="1">
    <citation type="journal article" date="2019" name="Int. J. Syst. Evol. Microbiol.">
        <title>The Global Catalogue of Microorganisms (GCM) 10K type strain sequencing project: providing services to taxonomists for standard genome sequencing and annotation.</title>
        <authorList>
            <consortium name="The Broad Institute Genomics Platform"/>
            <consortium name="The Broad Institute Genome Sequencing Center for Infectious Disease"/>
            <person name="Wu L."/>
            <person name="Ma J."/>
        </authorList>
    </citation>
    <scope>NUCLEOTIDE SEQUENCE [LARGE SCALE GENOMIC DNA]</scope>
    <source>
        <strain evidence="8">NBRC 108565</strain>
    </source>
</reference>
<evidence type="ECO:0000256" key="2">
    <source>
        <dbReference type="ARBA" id="ARBA00022692"/>
    </source>
</evidence>
<feature type="transmembrane region" description="Helical" evidence="5">
    <location>
        <begin position="115"/>
        <end position="136"/>
    </location>
</feature>
<feature type="transmembrane region" description="Helical" evidence="5">
    <location>
        <begin position="378"/>
        <end position="401"/>
    </location>
</feature>
<dbReference type="Gene3D" id="1.20.1250.20">
    <property type="entry name" value="MFS general substrate transporter like domains"/>
    <property type="match status" value="1"/>
</dbReference>
<keyword evidence="3 5" id="KW-1133">Transmembrane helix</keyword>